<dbReference type="InterPro" id="IPR050361">
    <property type="entry name" value="MPP/UQCRC_Complex"/>
</dbReference>
<dbReference type="PROSITE" id="PS00143">
    <property type="entry name" value="INSULINASE"/>
    <property type="match status" value="1"/>
</dbReference>
<feature type="domain" description="Peptidase M16 N-terminal" evidence="5">
    <location>
        <begin position="13"/>
        <end position="160"/>
    </location>
</feature>
<evidence type="ECO:0000259" key="5">
    <source>
        <dbReference type="Pfam" id="PF00675"/>
    </source>
</evidence>
<dbReference type="InterPro" id="IPR011765">
    <property type="entry name" value="Pept_M16_N"/>
</dbReference>
<comment type="cofactor">
    <cofactor evidence="1">
        <name>Zn(2+)</name>
        <dbReference type="ChEBI" id="CHEBI:29105"/>
    </cofactor>
</comment>
<dbReference type="SUPFAM" id="SSF63411">
    <property type="entry name" value="LuxS/MPP-like metallohydrolase"/>
    <property type="match status" value="2"/>
</dbReference>
<proteinExistence type="inferred from homology"/>
<evidence type="ECO:0000313" key="7">
    <source>
        <dbReference type="EMBL" id="AGK59280.1"/>
    </source>
</evidence>
<dbReference type="KEGG" id="hdt:HYPDE_38043"/>
<dbReference type="Pfam" id="PF00675">
    <property type="entry name" value="Peptidase_M16"/>
    <property type="match status" value="1"/>
</dbReference>
<dbReference type="Gene3D" id="3.30.830.10">
    <property type="entry name" value="Metalloenzyme, LuxS/M16 peptidase-like"/>
    <property type="match status" value="2"/>
</dbReference>
<dbReference type="InterPro" id="IPR007863">
    <property type="entry name" value="Peptidase_M16_C"/>
</dbReference>
<dbReference type="HOGENOM" id="CLU_009902_3_0_5"/>
<dbReference type="InterPro" id="IPR001431">
    <property type="entry name" value="Pept_M16_Zn_BS"/>
</dbReference>
<evidence type="ECO:0000259" key="6">
    <source>
        <dbReference type="Pfam" id="PF05193"/>
    </source>
</evidence>
<evidence type="ECO:0000313" key="8">
    <source>
        <dbReference type="Proteomes" id="UP000005952"/>
    </source>
</evidence>
<dbReference type="PANTHER" id="PTHR11851:SF49">
    <property type="entry name" value="MITOCHONDRIAL-PROCESSING PEPTIDASE SUBUNIT ALPHA"/>
    <property type="match status" value="1"/>
</dbReference>
<dbReference type="InterPro" id="IPR011249">
    <property type="entry name" value="Metalloenz_LuxS/M16"/>
</dbReference>
<reference evidence="7 8" key="1">
    <citation type="journal article" date="2013" name="Genome Announc.">
        <title>Genome sequences for three denitrifying bacterial strains isolated from a uranium- and nitrate-contaminated subsurface environment.</title>
        <authorList>
            <person name="Venkatramanan R."/>
            <person name="Prakash O."/>
            <person name="Woyke T."/>
            <person name="Chain P."/>
            <person name="Goodwin L.A."/>
            <person name="Watson D."/>
            <person name="Brooks S."/>
            <person name="Kostka J.E."/>
            <person name="Green S.J."/>
        </authorList>
    </citation>
    <scope>NUCLEOTIDE SEQUENCE [LARGE SCALE GENOMIC DNA]</scope>
    <source>
        <strain evidence="7 8">1NES1</strain>
    </source>
</reference>
<sequence>MTTELTTLSNGIRVATHRMPNLETVSLGVWVAVGSRHERDDQHGLSHFLEHMAFKGTRSRSARMIAEAIECVGGDLNASTGLDTTAYYARVLKGDEGVALELIADILLNSKFAPEDLDRERVVIQQEIASTDDNPDDIIFDLMQSAAFPQQAIGRPILGTRASVGRFRADDLRAYLEEHYLPDAIVVSAAGAVHHAEIVRHAEALFGRLTQRRRGTESTARYRGGSAASAKPFEQSHVLIGLPSPSCLDPAFYTAQVFSGLFGGGMSSRLFQEIREDRGLCYSIYSTVWGVKDTGMLAVHAATGPEMVDELAAVVAEELAALADAGPTDAELLRAKAQLKAGLLMALESSAVNAEQMARQLLAQGRLVATSELIDEVEAVNADRIKDFAGRLRGELPSVAVIGSGKKSAAQASRVASLFNPVRADAMVSQGSR</sequence>
<comment type="similarity">
    <text evidence="2 4">Belongs to the peptidase M16 family.</text>
</comment>
<dbReference type="GO" id="GO:0006508">
    <property type="term" value="P:proteolysis"/>
    <property type="evidence" value="ECO:0007669"/>
    <property type="project" value="InterPro"/>
</dbReference>
<dbReference type="OrthoDB" id="9811314at2"/>
<dbReference type="Pfam" id="PF05193">
    <property type="entry name" value="Peptidase_M16_C"/>
    <property type="match status" value="1"/>
</dbReference>
<keyword evidence="3" id="KW-0645">Protease</keyword>
<accession>N0BGK7</accession>
<dbReference type="PANTHER" id="PTHR11851">
    <property type="entry name" value="METALLOPROTEASE"/>
    <property type="match status" value="1"/>
</dbReference>
<dbReference type="eggNOG" id="COG0612">
    <property type="taxonomic scope" value="Bacteria"/>
</dbReference>
<name>N0BGK7_9HYPH</name>
<protein>
    <submittedName>
        <fullName evidence="7">Processing peptidase</fullName>
    </submittedName>
</protein>
<evidence type="ECO:0000256" key="1">
    <source>
        <dbReference type="ARBA" id="ARBA00001947"/>
    </source>
</evidence>
<organism evidence="7 8">
    <name type="scientific">Hyphomicrobium denitrificans 1NES1</name>
    <dbReference type="NCBI Taxonomy" id="670307"/>
    <lineage>
        <taxon>Bacteria</taxon>
        <taxon>Pseudomonadati</taxon>
        <taxon>Pseudomonadota</taxon>
        <taxon>Alphaproteobacteria</taxon>
        <taxon>Hyphomicrobiales</taxon>
        <taxon>Hyphomicrobiaceae</taxon>
        <taxon>Hyphomicrobium</taxon>
    </lineage>
</organism>
<dbReference type="RefSeq" id="WP_015599295.1">
    <property type="nucleotide sequence ID" value="NC_021172.1"/>
</dbReference>
<gene>
    <name evidence="7" type="ORF">HYPDE_38043</name>
</gene>
<dbReference type="STRING" id="670307.HYPDE_38043"/>
<dbReference type="GO" id="GO:0046872">
    <property type="term" value="F:metal ion binding"/>
    <property type="evidence" value="ECO:0007669"/>
    <property type="project" value="InterPro"/>
</dbReference>
<dbReference type="FunFam" id="3.30.830.10:FF:000008">
    <property type="entry name" value="Mitochondrial-processing peptidase subunit beta"/>
    <property type="match status" value="1"/>
</dbReference>
<keyword evidence="3" id="KW-0482">Metalloprotease</keyword>
<keyword evidence="8" id="KW-1185">Reference proteome</keyword>
<feature type="domain" description="Peptidase M16 C-terminal" evidence="6">
    <location>
        <begin position="167"/>
        <end position="339"/>
    </location>
</feature>
<evidence type="ECO:0000256" key="3">
    <source>
        <dbReference type="ARBA" id="ARBA00023049"/>
    </source>
</evidence>
<dbReference type="Proteomes" id="UP000005952">
    <property type="component" value="Chromosome"/>
</dbReference>
<dbReference type="GO" id="GO:0004222">
    <property type="term" value="F:metalloendopeptidase activity"/>
    <property type="evidence" value="ECO:0007669"/>
    <property type="project" value="InterPro"/>
</dbReference>
<dbReference type="AlphaFoldDB" id="N0BGK7"/>
<evidence type="ECO:0000256" key="4">
    <source>
        <dbReference type="RuleBase" id="RU004447"/>
    </source>
</evidence>
<dbReference type="EMBL" id="CP005587">
    <property type="protein sequence ID" value="AGK59280.1"/>
    <property type="molecule type" value="Genomic_DNA"/>
</dbReference>
<keyword evidence="3" id="KW-0378">Hydrolase</keyword>
<evidence type="ECO:0000256" key="2">
    <source>
        <dbReference type="ARBA" id="ARBA00007261"/>
    </source>
</evidence>